<evidence type="ECO:0000256" key="3">
    <source>
        <dbReference type="ARBA" id="ARBA00022833"/>
    </source>
</evidence>
<feature type="domain" description="RING-type" evidence="5">
    <location>
        <begin position="717"/>
        <end position="768"/>
    </location>
</feature>
<keyword evidence="7" id="KW-1185">Reference proteome</keyword>
<dbReference type="GO" id="GO:0030897">
    <property type="term" value="C:HOPS complex"/>
    <property type="evidence" value="ECO:0000318"/>
    <property type="project" value="GO_Central"/>
</dbReference>
<reference evidence="6" key="2">
    <citation type="journal article" date="2007" name="Science">
        <title>Draft genome sequence of the sexually transmitted pathogen Trichomonas vaginalis.</title>
        <authorList>
            <person name="Carlton J.M."/>
            <person name="Hirt R.P."/>
            <person name="Silva J.C."/>
            <person name="Delcher A.L."/>
            <person name="Schatz M."/>
            <person name="Zhao Q."/>
            <person name="Wortman J.R."/>
            <person name="Bidwell S.L."/>
            <person name="Alsmark U.C.M."/>
            <person name="Besteiro S."/>
            <person name="Sicheritz-Ponten T."/>
            <person name="Noel C.J."/>
            <person name="Dacks J.B."/>
            <person name="Foster P.G."/>
            <person name="Simillion C."/>
            <person name="Van de Peer Y."/>
            <person name="Miranda-Saavedra D."/>
            <person name="Barton G.J."/>
            <person name="Westrop G.D."/>
            <person name="Mueller S."/>
            <person name="Dessi D."/>
            <person name="Fiori P.L."/>
            <person name="Ren Q."/>
            <person name="Paulsen I."/>
            <person name="Zhang H."/>
            <person name="Bastida-Corcuera F.D."/>
            <person name="Simoes-Barbosa A."/>
            <person name="Brown M.T."/>
            <person name="Hayes R.D."/>
            <person name="Mukherjee M."/>
            <person name="Okumura C.Y."/>
            <person name="Schneider R."/>
            <person name="Smith A.J."/>
            <person name="Vanacova S."/>
            <person name="Villalvazo M."/>
            <person name="Haas B.J."/>
            <person name="Pertea M."/>
            <person name="Feldblyum T.V."/>
            <person name="Utterback T.R."/>
            <person name="Shu C.L."/>
            <person name="Osoegawa K."/>
            <person name="de Jong P.J."/>
            <person name="Hrdy I."/>
            <person name="Horvathova L."/>
            <person name="Zubacova Z."/>
            <person name="Dolezal P."/>
            <person name="Malik S.B."/>
            <person name="Logsdon J.M. Jr."/>
            <person name="Henze K."/>
            <person name="Gupta A."/>
            <person name="Wang C.C."/>
            <person name="Dunne R.L."/>
            <person name="Upcroft J.A."/>
            <person name="Upcroft P."/>
            <person name="White O."/>
            <person name="Salzberg S.L."/>
            <person name="Tang P."/>
            <person name="Chiu C.-H."/>
            <person name="Lee Y.-S."/>
            <person name="Embley T.M."/>
            <person name="Coombs G.H."/>
            <person name="Mottram J.C."/>
            <person name="Tachezy J."/>
            <person name="Fraser-Liggett C.M."/>
            <person name="Johnson P.J."/>
        </authorList>
    </citation>
    <scope>NUCLEOTIDE SEQUENCE [LARGE SCALE GENOMIC DNA]</scope>
    <source>
        <strain evidence="6">G3</strain>
    </source>
</reference>
<dbReference type="GO" id="GO:0005768">
    <property type="term" value="C:endosome"/>
    <property type="evidence" value="ECO:0000318"/>
    <property type="project" value="GO_Central"/>
</dbReference>
<dbReference type="EMBL" id="DS113186">
    <property type="protein sequence ID" value="EAY22077.1"/>
    <property type="molecule type" value="Genomic_DNA"/>
</dbReference>
<evidence type="ECO:0000256" key="2">
    <source>
        <dbReference type="ARBA" id="ARBA00022771"/>
    </source>
</evidence>
<dbReference type="GO" id="GO:0006904">
    <property type="term" value="P:vesicle docking involved in exocytosis"/>
    <property type="evidence" value="ECO:0000318"/>
    <property type="project" value="GO_Central"/>
</dbReference>
<evidence type="ECO:0000259" key="5">
    <source>
        <dbReference type="PROSITE" id="PS50089"/>
    </source>
</evidence>
<accession>A2DC36</accession>
<keyword evidence="1" id="KW-0479">Metal-binding</keyword>
<dbReference type="eggNOG" id="KOG2034">
    <property type="taxonomic scope" value="Eukaryota"/>
</dbReference>
<dbReference type="InterPro" id="IPR013083">
    <property type="entry name" value="Znf_RING/FYVE/PHD"/>
</dbReference>
<dbReference type="OMA" id="IAYKDIN"/>
<dbReference type="VEuPathDB" id="TrichDB:TVAGG3_0263500"/>
<dbReference type="GO" id="GO:0007032">
    <property type="term" value="P:endosome organization"/>
    <property type="evidence" value="ECO:0000318"/>
    <property type="project" value="GO_Central"/>
</dbReference>
<dbReference type="InParanoid" id="A2DC36"/>
<keyword evidence="3" id="KW-0862">Zinc</keyword>
<organism evidence="6 7">
    <name type="scientific">Trichomonas vaginalis (strain ATCC PRA-98 / G3)</name>
    <dbReference type="NCBI Taxonomy" id="412133"/>
    <lineage>
        <taxon>Eukaryota</taxon>
        <taxon>Metamonada</taxon>
        <taxon>Parabasalia</taxon>
        <taxon>Trichomonadida</taxon>
        <taxon>Trichomonadidae</taxon>
        <taxon>Trichomonas</taxon>
    </lineage>
</organism>
<dbReference type="InterPro" id="IPR058919">
    <property type="entry name" value="Pep3/Vps18_RING_C"/>
</dbReference>
<dbReference type="AlphaFoldDB" id="A2DC36"/>
<dbReference type="SMR" id="A2DC36"/>
<dbReference type="KEGG" id="tva:5467630"/>
<dbReference type="VEuPathDB" id="TrichDB:TVAG_457120"/>
<name>A2DC36_TRIV3</name>
<evidence type="ECO:0000256" key="4">
    <source>
        <dbReference type="PROSITE-ProRule" id="PRU00175"/>
    </source>
</evidence>
<dbReference type="PROSITE" id="PS50089">
    <property type="entry name" value="ZF_RING_2"/>
    <property type="match status" value="1"/>
</dbReference>
<dbReference type="InterPro" id="IPR001841">
    <property type="entry name" value="Znf_RING"/>
</dbReference>
<dbReference type="GO" id="GO:0008270">
    <property type="term" value="F:zinc ion binding"/>
    <property type="evidence" value="ECO:0007669"/>
    <property type="project" value="UniProtKB-KW"/>
</dbReference>
<evidence type="ECO:0000256" key="1">
    <source>
        <dbReference type="ARBA" id="ARBA00022723"/>
    </source>
</evidence>
<gene>
    <name evidence="6" type="ORF">TVAG_457120</name>
</gene>
<dbReference type="PANTHER" id="PTHR23323">
    <property type="entry name" value="VACUOLAR PROTEIN SORTING-ASSOCIATED PROTEIN"/>
    <property type="match status" value="1"/>
</dbReference>
<protein>
    <recommendedName>
        <fullName evidence="5">RING-type domain-containing protein</fullName>
    </recommendedName>
</protein>
<proteinExistence type="predicted"/>
<dbReference type="OrthoDB" id="1845386at2759"/>
<dbReference type="GO" id="GO:0030674">
    <property type="term" value="F:protein-macromolecule adaptor activity"/>
    <property type="evidence" value="ECO:0000318"/>
    <property type="project" value="GO_Central"/>
</dbReference>
<dbReference type="Pfam" id="PF26148">
    <property type="entry name" value="VPS18_RING_C"/>
    <property type="match status" value="1"/>
</dbReference>
<dbReference type="RefSeq" id="XP_001583063.1">
    <property type="nucleotide sequence ID" value="XM_001583013.1"/>
</dbReference>
<evidence type="ECO:0000313" key="6">
    <source>
        <dbReference type="EMBL" id="EAY22077.1"/>
    </source>
</evidence>
<dbReference type="Gene3D" id="3.30.40.10">
    <property type="entry name" value="Zinc/RING finger domain, C3HC4 (zinc finger)"/>
    <property type="match status" value="1"/>
</dbReference>
<dbReference type="GO" id="GO:0007033">
    <property type="term" value="P:vacuole organization"/>
    <property type="evidence" value="ECO:0000318"/>
    <property type="project" value="GO_Central"/>
</dbReference>
<reference evidence="6" key="1">
    <citation type="submission" date="2006-10" db="EMBL/GenBank/DDBJ databases">
        <authorList>
            <person name="Amadeo P."/>
            <person name="Zhao Q."/>
            <person name="Wortman J."/>
            <person name="Fraser-Liggett C."/>
            <person name="Carlton J."/>
        </authorList>
    </citation>
    <scope>NUCLEOTIDE SEQUENCE</scope>
    <source>
        <strain evidence="6">G3</strain>
    </source>
</reference>
<dbReference type="Proteomes" id="UP000001542">
    <property type="component" value="Unassembled WGS sequence"/>
</dbReference>
<dbReference type="PANTHER" id="PTHR23323:SF26">
    <property type="entry name" value="VACUOLAR PROTEIN SORTING-ASSOCIATED PROTEIN 18 HOMOLOG"/>
    <property type="match status" value="1"/>
</dbReference>
<dbReference type="SUPFAM" id="SSF57850">
    <property type="entry name" value="RING/U-box"/>
    <property type="match status" value="1"/>
</dbReference>
<dbReference type="FunFam" id="3.30.40.10:FF:001457">
    <property type="entry name" value="Uncharacterized protein"/>
    <property type="match status" value="1"/>
</dbReference>
<keyword evidence="2 4" id="KW-0863">Zinc-finger</keyword>
<dbReference type="GO" id="GO:0048284">
    <property type="term" value="P:organelle fusion"/>
    <property type="evidence" value="ECO:0000318"/>
    <property type="project" value="GO_Central"/>
</dbReference>
<evidence type="ECO:0000313" key="7">
    <source>
        <dbReference type="Proteomes" id="UP000001542"/>
    </source>
</evidence>
<sequence>MNFENIINVFNPYLTSSLIKYAVRPTTIWTLRSDSTLFVFKRSNLKTFSKFPFDGPDPSLAKISVDALGEKCVIFWDRPPILFFSLATGEFSIIQDIKTSFYPSAACWMPTTNGSSDILFGSITGEILSISSDENHEVKSLYTMPNGQLIRELHSHVNGDMKMIFVNIEEQILTFYGTSDIEQIFQKGPSNKVIVLFGTEQQNPNSKRIILDTYEGSIRLSVLHMLGVMSYVAQMDGNRLINYDQKVSEFDITNVVAIETCQWGFLVVFDKNILFFYESKPKASLPISNVRHISCDNIGLVLFTDEEIITISTKSFLHYIVHDAVKHKLFDYALYLSQNDSIRFYVLKKQIEKMFPEKVGKYLISLKWSINDIVKAVGLDSTATLAYLTEYIVNLPKTMKKQRFAMINWAFQLHSKFYPQMEQQFIKFLQDYGQEMPKEEIYHVLDEINFQNGIIEFAKVINDEQKIINQIIAYKDINDVLNYLASINNSKLISLTLQRLIETRKKEVIDFLNNNYLKIVTEDQLPLVSLVPETASQIFNEFTTDKTARTMMMISMCMNHLDDRIIQLLSRSKTDFPFLYRFSNYFECHQAVSRILIRLHKPKQAVRVALKFGSSSVHNFLASIKDTETQKDAWTEYVNNIKGEERDRAINRLIATNLFTFEELIDVIGDDSFLYEYADEMLQAVKKMEKDAETIYYRTHFHQVRAPDFPISYAETCRFCSLPLLGTKFVAFPCGHVMHKECLHKMVDEVRKHHPDDEIGDMESCPICGIISVETVLQPF</sequence>
<dbReference type="STRING" id="5722.A2DC36"/>